<dbReference type="InterPro" id="IPR018247">
    <property type="entry name" value="EF_Hand_1_Ca_BS"/>
</dbReference>
<dbReference type="Gene3D" id="1.10.150.50">
    <property type="entry name" value="Transcription Factor, Ets-1"/>
    <property type="match status" value="1"/>
</dbReference>
<dbReference type="PROSITE" id="PS50222">
    <property type="entry name" value="EF_HAND_2"/>
    <property type="match status" value="1"/>
</dbReference>
<dbReference type="PROSITE" id="PS00018">
    <property type="entry name" value="EF_HAND_1"/>
    <property type="match status" value="1"/>
</dbReference>
<evidence type="ECO:0000313" key="8">
    <source>
        <dbReference type="EMBL" id="KAL3767555.1"/>
    </source>
</evidence>
<sequence length="699" mass="79143">MGRNECRCVENHPMKCKCKREKRRLARRRRSHHYHSHYHSHNNIIYHHQHIIISFRQPSRIMMLMCFMAMANCSSSIDEVQVGTTCVYAENDSSELQCTAPIVVNAIMEHRPIITHDNNYHLGDGILSTQASGIFFNSIDRDGDGAIEPDEVALFLQNEIGGKQFDTQLEVDEEVGTIMERLDQNHNNGLEMSDMLSYWAKMQSLLTTEEVADWIVYSVQLPRSVGKIFLENGITGYDFLEIVDNRGEVLLHELGIDKQSFRNKIIRGMQARMLGIGSPPETPQKFSFKLESCKAVTLTWERSSGTIFPVHSYRIQRRGVNLFGVENTNINDFSTMNSDALNVSPVLNSYSEWKTVYVGGDDEFADSGLETGHNYMYRIQAWNSIGRSGWETIDLSRALKKQRCSTIPPSQPTLVSDRGTQSSVDIEHHLEWMAVPKRLTWGIIAVVQFIYHSFRFFFALTAMLAGLMRYRRATATSSASAMTTLPFPRFWKAINHLSMTVVGQEYIPKTMLGDEDALMRQEQLHDERINATGLRGYNQIRERRKTADDIVVKQLALKTVCFPAADLKTLATAPKDVSIPRECTSPKKSWMRSLSKGSGATSFRSLASDVSDLSSSRSFGMNRNSSHLDDDNRCSECQKKFKIGRRYKHHCARCMAVFCHKDGRTTHTNFSSCKVPGDCICNTCLRIVASNGLLSEGTG</sequence>
<organism evidence="8 9">
    <name type="scientific">Discostella pseudostelligera</name>
    <dbReference type="NCBI Taxonomy" id="259834"/>
    <lineage>
        <taxon>Eukaryota</taxon>
        <taxon>Sar</taxon>
        <taxon>Stramenopiles</taxon>
        <taxon>Ochrophyta</taxon>
        <taxon>Bacillariophyta</taxon>
        <taxon>Coscinodiscophyceae</taxon>
        <taxon>Thalassiosirophycidae</taxon>
        <taxon>Stephanodiscales</taxon>
        <taxon>Stephanodiscaceae</taxon>
        <taxon>Discostella</taxon>
    </lineage>
</organism>
<dbReference type="InterPro" id="IPR036116">
    <property type="entry name" value="FN3_sf"/>
</dbReference>
<dbReference type="EMBL" id="JALLBG020000075">
    <property type="protein sequence ID" value="KAL3767555.1"/>
    <property type="molecule type" value="Genomic_DNA"/>
</dbReference>
<gene>
    <name evidence="8" type="ORF">ACHAWU_000218</name>
</gene>
<protein>
    <recommendedName>
        <fullName evidence="10">Calmodulin</fullName>
    </recommendedName>
</protein>
<evidence type="ECO:0000256" key="4">
    <source>
        <dbReference type="ARBA" id="ARBA00022837"/>
    </source>
</evidence>
<evidence type="ECO:0008006" key="10">
    <source>
        <dbReference type="Google" id="ProtNLM"/>
    </source>
</evidence>
<dbReference type="FunFam" id="1.10.150.50:FF:000074">
    <property type="entry name" value="Stromal interaction molecule"/>
    <property type="match status" value="1"/>
</dbReference>
<evidence type="ECO:0000259" key="7">
    <source>
        <dbReference type="PROSITE" id="PS50222"/>
    </source>
</evidence>
<dbReference type="SMART" id="SM00060">
    <property type="entry name" value="FN3"/>
    <property type="match status" value="1"/>
</dbReference>
<dbReference type="InterPro" id="IPR011992">
    <property type="entry name" value="EF-hand-dom_pair"/>
</dbReference>
<evidence type="ECO:0000256" key="1">
    <source>
        <dbReference type="ARBA" id="ARBA00022723"/>
    </source>
</evidence>
<name>A0ABD3MUC5_9STRA</name>
<dbReference type="CDD" id="cd00063">
    <property type="entry name" value="FN3"/>
    <property type="match status" value="1"/>
</dbReference>
<dbReference type="PANTHER" id="PTHR15136">
    <property type="entry name" value="STROMAL INTERACTION MOLECULE HOMOLOG"/>
    <property type="match status" value="1"/>
</dbReference>
<feature type="domain" description="EF-hand" evidence="7">
    <location>
        <begin position="135"/>
        <end position="162"/>
    </location>
</feature>
<accession>A0ABD3MUC5</accession>
<keyword evidence="1" id="KW-0479">Metal-binding</keyword>
<dbReference type="PANTHER" id="PTHR15136:SF13">
    <property type="entry name" value="SAM DOMAIN-CONTAINING PROTEIN"/>
    <property type="match status" value="1"/>
</dbReference>
<feature type="domain" description="FYVE-type" evidence="6">
    <location>
        <begin position="628"/>
        <end position="689"/>
    </location>
</feature>
<dbReference type="InterPro" id="IPR003961">
    <property type="entry name" value="FN3_dom"/>
</dbReference>
<comment type="caution">
    <text evidence="8">The sequence shown here is derived from an EMBL/GenBank/DDBJ whole genome shotgun (WGS) entry which is preliminary data.</text>
</comment>
<dbReference type="Gene3D" id="1.10.238.10">
    <property type="entry name" value="EF-hand"/>
    <property type="match status" value="1"/>
</dbReference>
<reference evidence="8 9" key="1">
    <citation type="submission" date="2024-10" db="EMBL/GenBank/DDBJ databases">
        <title>Updated reference genomes for cyclostephanoid diatoms.</title>
        <authorList>
            <person name="Roberts W.R."/>
            <person name="Alverson A.J."/>
        </authorList>
    </citation>
    <scope>NUCLEOTIDE SEQUENCE [LARGE SCALE GENOMIC DNA]</scope>
    <source>
        <strain evidence="8 9">AJA232-27</strain>
    </source>
</reference>
<keyword evidence="3" id="KW-0862">Zinc</keyword>
<evidence type="ECO:0000313" key="9">
    <source>
        <dbReference type="Proteomes" id="UP001530293"/>
    </source>
</evidence>
<dbReference type="InterPro" id="IPR013761">
    <property type="entry name" value="SAM/pointed_sf"/>
</dbReference>
<dbReference type="CDD" id="cd00051">
    <property type="entry name" value="EFh"/>
    <property type="match status" value="1"/>
</dbReference>
<evidence type="ECO:0000256" key="5">
    <source>
        <dbReference type="PROSITE-ProRule" id="PRU00091"/>
    </source>
</evidence>
<dbReference type="Proteomes" id="UP001530293">
    <property type="component" value="Unassembled WGS sequence"/>
</dbReference>
<keyword evidence="9" id="KW-1185">Reference proteome</keyword>
<evidence type="ECO:0000256" key="3">
    <source>
        <dbReference type="ARBA" id="ARBA00022833"/>
    </source>
</evidence>
<dbReference type="Gene3D" id="2.60.40.10">
    <property type="entry name" value="Immunoglobulins"/>
    <property type="match status" value="1"/>
</dbReference>
<evidence type="ECO:0000256" key="2">
    <source>
        <dbReference type="ARBA" id="ARBA00022771"/>
    </source>
</evidence>
<dbReference type="SUPFAM" id="SSF49265">
    <property type="entry name" value="Fibronectin type III"/>
    <property type="match status" value="1"/>
</dbReference>
<proteinExistence type="predicted"/>
<dbReference type="InterPro" id="IPR017455">
    <property type="entry name" value="Znf_FYVE-rel"/>
</dbReference>
<keyword evidence="2 5" id="KW-0863">Zinc-finger</keyword>
<dbReference type="SUPFAM" id="SSF47473">
    <property type="entry name" value="EF-hand"/>
    <property type="match status" value="1"/>
</dbReference>
<dbReference type="InterPro" id="IPR011011">
    <property type="entry name" value="Znf_FYVE_PHD"/>
</dbReference>
<evidence type="ECO:0000259" key="6">
    <source>
        <dbReference type="PROSITE" id="PS50178"/>
    </source>
</evidence>
<dbReference type="SUPFAM" id="SSF57903">
    <property type="entry name" value="FYVE/PHD zinc finger"/>
    <property type="match status" value="1"/>
</dbReference>
<dbReference type="InterPro" id="IPR002048">
    <property type="entry name" value="EF_hand_dom"/>
</dbReference>
<keyword evidence="4" id="KW-0106">Calcium</keyword>
<dbReference type="AlphaFoldDB" id="A0ABD3MUC5"/>
<dbReference type="InterPro" id="IPR013783">
    <property type="entry name" value="Ig-like_fold"/>
</dbReference>
<dbReference type="GO" id="GO:0008270">
    <property type="term" value="F:zinc ion binding"/>
    <property type="evidence" value="ECO:0007669"/>
    <property type="project" value="UniProtKB-KW"/>
</dbReference>
<dbReference type="PROSITE" id="PS50178">
    <property type="entry name" value="ZF_FYVE"/>
    <property type="match status" value="1"/>
</dbReference>
<dbReference type="InterPro" id="IPR037608">
    <property type="entry name" value="STIM1/2"/>
</dbReference>